<feature type="region of interest" description="Disordered" evidence="1">
    <location>
        <begin position="340"/>
        <end position="438"/>
    </location>
</feature>
<dbReference type="Proteomes" id="UP000184073">
    <property type="component" value="Unassembled WGS sequence"/>
</dbReference>
<feature type="compositionally biased region" description="Polar residues" evidence="1">
    <location>
        <begin position="19"/>
        <end position="34"/>
    </location>
</feature>
<dbReference type="OrthoDB" id="5327145at2759"/>
<feature type="region of interest" description="Disordered" evidence="1">
    <location>
        <begin position="132"/>
        <end position="152"/>
    </location>
</feature>
<accession>A0A1L9PMX2</accession>
<keyword evidence="3" id="KW-1185">Reference proteome</keyword>
<proteinExistence type="predicted"/>
<evidence type="ECO:0000256" key="1">
    <source>
        <dbReference type="SAM" id="MobiDB-lite"/>
    </source>
</evidence>
<protein>
    <submittedName>
        <fullName evidence="2">Uncharacterized protein</fullName>
    </submittedName>
</protein>
<dbReference type="RefSeq" id="XP_040668630.1">
    <property type="nucleotide sequence ID" value="XM_040810222.1"/>
</dbReference>
<dbReference type="GeneID" id="63725733"/>
<sequence>MLALRDQENLVHTHQTVAASKPLNQSTKQLQPKTPGNRVPKTPFKVPLKDENDPLAFGKKTVKTIGKQNENAKLSVKDAFVTPMGMHQPFHVAGNILGHRDWESNHNIGDTRQRAPLGMKTTNAKARGLQTPAAPAGTIKPERTTKKGSTQRVKKFSPFVEQPQPEVHIQPPQDDVPDIEYMPPKPKELPDYPDDITYDTSFPQFQPKNLALGLESVYGDKEVGKDGLTKQQRKFQEDSRAYDKMIDETILKQVESVGFTEADEDNQLAPQAPVSEIPPRRIHARQPRAAAGKSSYSAGVPTVRAREAAKALCSNERSVPRTRAAPIMKPKARITSSLFPSKKPKAVPSNPSPMRHTAAVADSRTTVGYTKGREMSSRLNGKAKSPSAKQPASRALSPEVYTQPHEPALANTQSEQLMEEAFPTYEEDEETQNFQLTL</sequence>
<dbReference type="VEuPathDB" id="FungiDB:ASPVEDRAFT_29411"/>
<dbReference type="EMBL" id="KV878129">
    <property type="protein sequence ID" value="OJJ02868.1"/>
    <property type="molecule type" value="Genomic_DNA"/>
</dbReference>
<feature type="region of interest" description="Disordered" evidence="1">
    <location>
        <begin position="19"/>
        <end position="52"/>
    </location>
</feature>
<organism evidence="2 3">
    <name type="scientific">Aspergillus versicolor CBS 583.65</name>
    <dbReference type="NCBI Taxonomy" id="1036611"/>
    <lineage>
        <taxon>Eukaryota</taxon>
        <taxon>Fungi</taxon>
        <taxon>Dikarya</taxon>
        <taxon>Ascomycota</taxon>
        <taxon>Pezizomycotina</taxon>
        <taxon>Eurotiomycetes</taxon>
        <taxon>Eurotiomycetidae</taxon>
        <taxon>Eurotiales</taxon>
        <taxon>Aspergillaceae</taxon>
        <taxon>Aspergillus</taxon>
        <taxon>Aspergillus subgen. Nidulantes</taxon>
    </lineage>
</organism>
<evidence type="ECO:0000313" key="3">
    <source>
        <dbReference type="Proteomes" id="UP000184073"/>
    </source>
</evidence>
<dbReference type="AlphaFoldDB" id="A0A1L9PMX2"/>
<gene>
    <name evidence="2" type="ORF">ASPVEDRAFT_29411</name>
</gene>
<evidence type="ECO:0000313" key="2">
    <source>
        <dbReference type="EMBL" id="OJJ02868.1"/>
    </source>
</evidence>
<name>A0A1L9PMX2_ASPVE</name>
<reference evidence="3" key="1">
    <citation type="journal article" date="2017" name="Genome Biol.">
        <title>Comparative genomics reveals high biological diversity and specific adaptations in the industrially and medically important fungal genus Aspergillus.</title>
        <authorList>
            <person name="de Vries R.P."/>
            <person name="Riley R."/>
            <person name="Wiebenga A."/>
            <person name="Aguilar-Osorio G."/>
            <person name="Amillis S."/>
            <person name="Uchima C.A."/>
            <person name="Anderluh G."/>
            <person name="Asadollahi M."/>
            <person name="Askin M."/>
            <person name="Barry K."/>
            <person name="Battaglia E."/>
            <person name="Bayram O."/>
            <person name="Benocci T."/>
            <person name="Braus-Stromeyer S.A."/>
            <person name="Caldana C."/>
            <person name="Canovas D."/>
            <person name="Cerqueira G.C."/>
            <person name="Chen F."/>
            <person name="Chen W."/>
            <person name="Choi C."/>
            <person name="Clum A."/>
            <person name="Dos Santos R.A."/>
            <person name="Damasio A.R."/>
            <person name="Diallinas G."/>
            <person name="Emri T."/>
            <person name="Fekete E."/>
            <person name="Flipphi M."/>
            <person name="Freyberg S."/>
            <person name="Gallo A."/>
            <person name="Gournas C."/>
            <person name="Habgood R."/>
            <person name="Hainaut M."/>
            <person name="Harispe M.L."/>
            <person name="Henrissat B."/>
            <person name="Hilden K.S."/>
            <person name="Hope R."/>
            <person name="Hossain A."/>
            <person name="Karabika E."/>
            <person name="Karaffa L."/>
            <person name="Karanyi Z."/>
            <person name="Krasevec N."/>
            <person name="Kuo A."/>
            <person name="Kusch H."/>
            <person name="LaButti K."/>
            <person name="Lagendijk E.L."/>
            <person name="Lapidus A."/>
            <person name="Levasseur A."/>
            <person name="Lindquist E."/>
            <person name="Lipzen A."/>
            <person name="Logrieco A.F."/>
            <person name="MacCabe A."/>
            <person name="Maekelae M.R."/>
            <person name="Malavazi I."/>
            <person name="Melin P."/>
            <person name="Meyer V."/>
            <person name="Mielnichuk N."/>
            <person name="Miskei M."/>
            <person name="Molnar A.P."/>
            <person name="Mule G."/>
            <person name="Ngan C.Y."/>
            <person name="Orejas M."/>
            <person name="Orosz E."/>
            <person name="Ouedraogo J.P."/>
            <person name="Overkamp K.M."/>
            <person name="Park H.-S."/>
            <person name="Perrone G."/>
            <person name="Piumi F."/>
            <person name="Punt P.J."/>
            <person name="Ram A.F."/>
            <person name="Ramon A."/>
            <person name="Rauscher S."/>
            <person name="Record E."/>
            <person name="Riano-Pachon D.M."/>
            <person name="Robert V."/>
            <person name="Roehrig J."/>
            <person name="Ruller R."/>
            <person name="Salamov A."/>
            <person name="Salih N.S."/>
            <person name="Samson R.A."/>
            <person name="Sandor E."/>
            <person name="Sanguinetti M."/>
            <person name="Schuetze T."/>
            <person name="Sepcic K."/>
            <person name="Shelest E."/>
            <person name="Sherlock G."/>
            <person name="Sophianopoulou V."/>
            <person name="Squina F.M."/>
            <person name="Sun H."/>
            <person name="Susca A."/>
            <person name="Todd R.B."/>
            <person name="Tsang A."/>
            <person name="Unkles S.E."/>
            <person name="van de Wiele N."/>
            <person name="van Rossen-Uffink D."/>
            <person name="Oliveira J.V."/>
            <person name="Vesth T.C."/>
            <person name="Visser J."/>
            <person name="Yu J.-H."/>
            <person name="Zhou M."/>
            <person name="Andersen M.R."/>
            <person name="Archer D.B."/>
            <person name="Baker S.E."/>
            <person name="Benoit I."/>
            <person name="Brakhage A.A."/>
            <person name="Braus G.H."/>
            <person name="Fischer R."/>
            <person name="Frisvad J.C."/>
            <person name="Goldman G.H."/>
            <person name="Houbraken J."/>
            <person name="Oakley B."/>
            <person name="Pocsi I."/>
            <person name="Scazzocchio C."/>
            <person name="Seiboth B."/>
            <person name="vanKuyk P.A."/>
            <person name="Wortman J."/>
            <person name="Dyer P.S."/>
            <person name="Grigoriev I.V."/>
        </authorList>
    </citation>
    <scope>NUCLEOTIDE SEQUENCE [LARGE SCALE GENOMIC DNA]</scope>
    <source>
        <strain evidence="3">CBS 583.65</strain>
    </source>
</reference>